<dbReference type="KEGG" id="pmq:PM3016_857"/>
<evidence type="ECO:0000313" key="3">
    <source>
        <dbReference type="Proteomes" id="UP000007523"/>
    </source>
</evidence>
<dbReference type="Gene3D" id="1.10.10.60">
    <property type="entry name" value="Homeodomain-like"/>
    <property type="match status" value="1"/>
</dbReference>
<name>H6N959_9BACL</name>
<dbReference type="Pfam" id="PF01527">
    <property type="entry name" value="HTH_Tnp_1"/>
    <property type="match status" value="1"/>
</dbReference>
<dbReference type="InterPro" id="IPR009057">
    <property type="entry name" value="Homeodomain-like_sf"/>
</dbReference>
<keyword evidence="1" id="KW-0175">Coiled coil</keyword>
<proteinExistence type="predicted"/>
<dbReference type="InterPro" id="IPR002514">
    <property type="entry name" value="Transposase_8"/>
</dbReference>
<dbReference type="EMBL" id="CP003235">
    <property type="protein sequence ID" value="AFC27805.1"/>
    <property type="molecule type" value="Genomic_DNA"/>
</dbReference>
<dbReference type="GO" id="GO:0003677">
    <property type="term" value="F:DNA binding"/>
    <property type="evidence" value="ECO:0007669"/>
    <property type="project" value="InterPro"/>
</dbReference>
<evidence type="ECO:0000313" key="2">
    <source>
        <dbReference type="EMBL" id="AFC27805.1"/>
    </source>
</evidence>
<dbReference type="Proteomes" id="UP000007523">
    <property type="component" value="Chromosome"/>
</dbReference>
<organism evidence="2 3">
    <name type="scientific">Paenibacillus mucilaginosus 3016</name>
    <dbReference type="NCBI Taxonomy" id="1116391"/>
    <lineage>
        <taxon>Bacteria</taxon>
        <taxon>Bacillati</taxon>
        <taxon>Bacillota</taxon>
        <taxon>Bacilli</taxon>
        <taxon>Bacillales</taxon>
        <taxon>Paenibacillaceae</taxon>
        <taxon>Paenibacillus</taxon>
    </lineage>
</organism>
<dbReference type="HOGENOM" id="CLU_027402_33_2_9"/>
<sequence length="98" mass="11670">MGEQRQRYNEEFKQRTVKFIQNQTKTVADIAQELNIPANTVHQWIAKYRDFESEPVNSGERIRELEQSDKEKERRIADLEEELAILKKALHIFSKPKN</sequence>
<protein>
    <submittedName>
        <fullName evidence="2">Transposase IS3/IS911 family protein</fullName>
    </submittedName>
</protein>
<dbReference type="AlphaFoldDB" id="H6N959"/>
<keyword evidence="3" id="KW-1185">Reference proteome</keyword>
<feature type="coiled-coil region" evidence="1">
    <location>
        <begin position="62"/>
        <end position="89"/>
    </location>
</feature>
<dbReference type="GO" id="GO:0004803">
    <property type="term" value="F:transposase activity"/>
    <property type="evidence" value="ECO:0007669"/>
    <property type="project" value="InterPro"/>
</dbReference>
<evidence type="ECO:0000256" key="1">
    <source>
        <dbReference type="SAM" id="Coils"/>
    </source>
</evidence>
<gene>
    <name evidence="2" type="ORF">PM3016_857</name>
</gene>
<reference evidence="2 3" key="1">
    <citation type="journal article" date="2012" name="J. Bacteriol.">
        <title>Complete Genome Sequence of Paenibacillus mucilaginosus 3016, a Bacterium Functional as Microbial Fertilizer.</title>
        <authorList>
            <person name="Ma M."/>
            <person name="Wang Z."/>
            <person name="Li L."/>
            <person name="Jiang X."/>
            <person name="Guan D."/>
            <person name="Cao F."/>
            <person name="Chen H."/>
            <person name="Wang X."/>
            <person name="Shen D."/>
            <person name="Du B."/>
            <person name="Li J."/>
        </authorList>
    </citation>
    <scope>NUCLEOTIDE SEQUENCE [LARGE SCALE GENOMIC DNA]</scope>
    <source>
        <strain evidence="2 3">3016</strain>
    </source>
</reference>
<dbReference type="SUPFAM" id="SSF46689">
    <property type="entry name" value="Homeodomain-like"/>
    <property type="match status" value="1"/>
</dbReference>
<accession>H6N959</accession>
<dbReference type="GO" id="GO:0006313">
    <property type="term" value="P:DNA transposition"/>
    <property type="evidence" value="ECO:0007669"/>
    <property type="project" value="InterPro"/>
</dbReference>